<accession>A0A2U2PJU2</accession>
<dbReference type="Gene3D" id="3.90.180.10">
    <property type="entry name" value="Medium-chain alcohol dehydrogenases, catalytic domain"/>
    <property type="match status" value="1"/>
</dbReference>
<evidence type="ECO:0000313" key="5">
    <source>
        <dbReference type="Proteomes" id="UP000245647"/>
    </source>
</evidence>
<dbReference type="InterPro" id="IPR036291">
    <property type="entry name" value="NAD(P)-bd_dom_sf"/>
</dbReference>
<keyword evidence="2" id="KW-0560">Oxidoreductase</keyword>
<dbReference type="SUPFAM" id="SSF51735">
    <property type="entry name" value="NAD(P)-binding Rossmann-fold domains"/>
    <property type="match status" value="1"/>
</dbReference>
<name>A0A2U2PJU2_9SPHI</name>
<keyword evidence="1" id="KW-0521">NADP</keyword>
<dbReference type="InterPro" id="IPR011032">
    <property type="entry name" value="GroES-like_sf"/>
</dbReference>
<dbReference type="InterPro" id="IPR020843">
    <property type="entry name" value="ER"/>
</dbReference>
<dbReference type="GO" id="GO:0008270">
    <property type="term" value="F:zinc ion binding"/>
    <property type="evidence" value="ECO:0007669"/>
    <property type="project" value="InterPro"/>
</dbReference>
<evidence type="ECO:0000256" key="1">
    <source>
        <dbReference type="ARBA" id="ARBA00022857"/>
    </source>
</evidence>
<dbReference type="PANTHER" id="PTHR48106">
    <property type="entry name" value="QUINONE OXIDOREDUCTASE PIG3-RELATED"/>
    <property type="match status" value="1"/>
</dbReference>
<dbReference type="CDD" id="cd05276">
    <property type="entry name" value="p53_inducible_oxidoreductase"/>
    <property type="match status" value="1"/>
</dbReference>
<dbReference type="OrthoDB" id="9787435at2"/>
<dbReference type="SUPFAM" id="SSF50129">
    <property type="entry name" value="GroES-like"/>
    <property type="match status" value="1"/>
</dbReference>
<comment type="caution">
    <text evidence="4">The sequence shown here is derived from an EMBL/GenBank/DDBJ whole genome shotgun (WGS) entry which is preliminary data.</text>
</comment>
<dbReference type="Pfam" id="PF08240">
    <property type="entry name" value="ADH_N"/>
    <property type="match status" value="1"/>
</dbReference>
<dbReference type="InterPro" id="IPR002364">
    <property type="entry name" value="Quin_OxRdtase/zeta-crystal_CS"/>
</dbReference>
<dbReference type="PROSITE" id="PS01162">
    <property type="entry name" value="QOR_ZETA_CRYSTAL"/>
    <property type="match status" value="1"/>
</dbReference>
<organism evidence="4 5">
    <name type="scientific">Pararcticibacter amylolyticus</name>
    <dbReference type="NCBI Taxonomy" id="2173175"/>
    <lineage>
        <taxon>Bacteria</taxon>
        <taxon>Pseudomonadati</taxon>
        <taxon>Bacteroidota</taxon>
        <taxon>Sphingobacteriia</taxon>
        <taxon>Sphingobacteriales</taxon>
        <taxon>Sphingobacteriaceae</taxon>
        <taxon>Pararcticibacter</taxon>
    </lineage>
</organism>
<reference evidence="4 5" key="1">
    <citation type="submission" date="2018-04" db="EMBL/GenBank/DDBJ databases">
        <title>Pedobacter chongqingensis sp. nov., isolated from a rottenly hemp rope.</title>
        <authorList>
            <person name="Cai Y."/>
        </authorList>
    </citation>
    <scope>NUCLEOTIDE SEQUENCE [LARGE SCALE GENOMIC DNA]</scope>
    <source>
        <strain evidence="4 5">FJ4-8</strain>
    </source>
</reference>
<dbReference type="InterPro" id="IPR013149">
    <property type="entry name" value="ADH-like_C"/>
</dbReference>
<dbReference type="GO" id="GO:0016651">
    <property type="term" value="F:oxidoreductase activity, acting on NAD(P)H"/>
    <property type="evidence" value="ECO:0007669"/>
    <property type="project" value="TreeGrafter"/>
</dbReference>
<evidence type="ECO:0000256" key="2">
    <source>
        <dbReference type="ARBA" id="ARBA00023002"/>
    </source>
</evidence>
<gene>
    <name evidence="4" type="ORF">DDR33_04695</name>
</gene>
<dbReference type="RefSeq" id="WP_109414622.1">
    <property type="nucleotide sequence ID" value="NZ_QEAS01000003.1"/>
</dbReference>
<dbReference type="InterPro" id="IPR014189">
    <property type="entry name" value="Quinone_OxRdtase_PIG3"/>
</dbReference>
<feature type="domain" description="Enoyl reductase (ER)" evidence="3">
    <location>
        <begin position="10"/>
        <end position="319"/>
    </location>
</feature>
<dbReference type="Gene3D" id="3.40.50.720">
    <property type="entry name" value="NAD(P)-binding Rossmann-like Domain"/>
    <property type="match status" value="1"/>
</dbReference>
<dbReference type="GO" id="GO:0070402">
    <property type="term" value="F:NADPH binding"/>
    <property type="evidence" value="ECO:0007669"/>
    <property type="project" value="TreeGrafter"/>
</dbReference>
<dbReference type="EMBL" id="QEAS01000003">
    <property type="protein sequence ID" value="PWG81676.1"/>
    <property type="molecule type" value="Genomic_DNA"/>
</dbReference>
<dbReference type="Pfam" id="PF00107">
    <property type="entry name" value="ADH_zinc_N"/>
    <property type="match status" value="1"/>
</dbReference>
<proteinExistence type="predicted"/>
<dbReference type="NCBIfam" id="TIGR02824">
    <property type="entry name" value="quinone_pig3"/>
    <property type="match status" value="1"/>
</dbReference>
<dbReference type="AlphaFoldDB" id="A0A2U2PJU2"/>
<dbReference type="SMART" id="SM00829">
    <property type="entry name" value="PKS_ER"/>
    <property type="match status" value="1"/>
</dbReference>
<sequence length="321" mass="34953">MRVVTITSPGGPEVLRIAERPVPAPRENEVLIRIKAAGINRPDLFQRKGNYPAPKGVPQDIPGLEVAGIIEECGLGTERWRPGDSVCALLGGAGYAEYAVVHEGHCLPLPGNSFTEAAALPETIFTVWHNVFQSGRLKQDENFLIHGGAGGIGSTAIQLARCFGAQVFATAGSDEKCRLCEDLGASRAINYKKEDFEEILREEGIDVILDAIGGDYITKNIRILHPGGRLVFINAVKGGRGEFDVFDIMNRRLVITGSTLRPRDAAFKKSLAEEVEKHVWPLIRSGQFRPEVTATFPLEAASEAHRLMEDNSHVGKIVLLV</sequence>
<evidence type="ECO:0000259" key="3">
    <source>
        <dbReference type="SMART" id="SM00829"/>
    </source>
</evidence>
<protein>
    <submittedName>
        <fullName evidence="4">Zinc-binding dehydrogenase</fullName>
    </submittedName>
</protein>
<dbReference type="InterPro" id="IPR013154">
    <property type="entry name" value="ADH-like_N"/>
</dbReference>
<evidence type="ECO:0000313" key="4">
    <source>
        <dbReference type="EMBL" id="PWG81676.1"/>
    </source>
</evidence>
<dbReference type="PANTHER" id="PTHR48106:SF8">
    <property type="entry name" value="OS02G0805600 PROTEIN"/>
    <property type="match status" value="1"/>
</dbReference>
<keyword evidence="5" id="KW-1185">Reference proteome</keyword>
<dbReference type="Proteomes" id="UP000245647">
    <property type="component" value="Unassembled WGS sequence"/>
</dbReference>